<dbReference type="Pfam" id="PF00076">
    <property type="entry name" value="RRM_1"/>
    <property type="match status" value="1"/>
</dbReference>
<feature type="compositionally biased region" description="Basic and acidic residues" evidence="3">
    <location>
        <begin position="152"/>
        <end position="194"/>
    </location>
</feature>
<feature type="compositionally biased region" description="Low complexity" evidence="3">
    <location>
        <begin position="338"/>
        <end position="352"/>
    </location>
</feature>
<proteinExistence type="predicted"/>
<gene>
    <name evidence="5" type="ORF">HGRIS_003668</name>
</gene>
<feature type="compositionally biased region" description="Low complexity" evidence="3">
    <location>
        <begin position="406"/>
        <end position="423"/>
    </location>
</feature>
<feature type="region of interest" description="Disordered" evidence="3">
    <location>
        <begin position="134"/>
        <end position="491"/>
    </location>
</feature>
<reference evidence="6" key="1">
    <citation type="submission" date="2024-06" db="EMBL/GenBank/DDBJ databases">
        <title>Multi-omics analyses provide insights into the biosynthesis of the anticancer antibiotic pleurotin in Hohenbuehelia grisea.</title>
        <authorList>
            <person name="Weaver J.A."/>
            <person name="Alberti F."/>
        </authorList>
    </citation>
    <scope>NUCLEOTIDE SEQUENCE [LARGE SCALE GENOMIC DNA]</scope>
    <source>
        <strain evidence="6">T-177</strain>
    </source>
</reference>
<feature type="compositionally biased region" description="Polar residues" evidence="3">
    <location>
        <begin position="138"/>
        <end position="147"/>
    </location>
</feature>
<organism evidence="5 6">
    <name type="scientific">Hohenbuehelia grisea</name>
    <dbReference type="NCBI Taxonomy" id="104357"/>
    <lineage>
        <taxon>Eukaryota</taxon>
        <taxon>Fungi</taxon>
        <taxon>Dikarya</taxon>
        <taxon>Basidiomycota</taxon>
        <taxon>Agaricomycotina</taxon>
        <taxon>Agaricomycetes</taxon>
        <taxon>Agaricomycetidae</taxon>
        <taxon>Agaricales</taxon>
        <taxon>Pleurotineae</taxon>
        <taxon>Pleurotaceae</taxon>
        <taxon>Hohenbuehelia</taxon>
    </lineage>
</organism>
<feature type="compositionally biased region" description="Basic and acidic residues" evidence="3">
    <location>
        <begin position="43"/>
        <end position="70"/>
    </location>
</feature>
<dbReference type="PANTHER" id="PTHR23236:SF11">
    <property type="entry name" value="EUKARYOTIC TRANSLATION INITIATION FACTOR 4H"/>
    <property type="match status" value="1"/>
</dbReference>
<feature type="region of interest" description="Disordered" evidence="3">
    <location>
        <begin position="22"/>
        <end position="78"/>
    </location>
</feature>
<dbReference type="InterPro" id="IPR035979">
    <property type="entry name" value="RBD_domain_sf"/>
</dbReference>
<evidence type="ECO:0000313" key="5">
    <source>
        <dbReference type="EMBL" id="KAL0954715.1"/>
    </source>
</evidence>
<feature type="compositionally biased region" description="Low complexity" evidence="3">
    <location>
        <begin position="293"/>
        <end position="308"/>
    </location>
</feature>
<evidence type="ECO:0000313" key="6">
    <source>
        <dbReference type="Proteomes" id="UP001556367"/>
    </source>
</evidence>
<feature type="compositionally biased region" description="Basic and acidic residues" evidence="3">
    <location>
        <begin position="363"/>
        <end position="385"/>
    </location>
</feature>
<keyword evidence="1 2" id="KW-0694">RNA-binding</keyword>
<evidence type="ECO:0000256" key="1">
    <source>
        <dbReference type="ARBA" id="ARBA00022884"/>
    </source>
</evidence>
<dbReference type="Gene3D" id="3.30.70.330">
    <property type="match status" value="1"/>
</dbReference>
<feature type="compositionally biased region" description="Polar residues" evidence="3">
    <location>
        <begin position="387"/>
        <end position="396"/>
    </location>
</feature>
<comment type="caution">
    <text evidence="5">The sequence shown here is derived from an EMBL/GenBank/DDBJ whole genome shotgun (WGS) entry which is preliminary data.</text>
</comment>
<feature type="domain" description="RRM" evidence="4">
    <location>
        <begin position="78"/>
        <end position="152"/>
    </location>
</feature>
<dbReference type="InterPro" id="IPR012677">
    <property type="entry name" value="Nucleotide-bd_a/b_plait_sf"/>
</dbReference>
<keyword evidence="6" id="KW-1185">Reference proteome</keyword>
<dbReference type="SMART" id="SM00360">
    <property type="entry name" value="RRM"/>
    <property type="match status" value="1"/>
</dbReference>
<evidence type="ECO:0000256" key="2">
    <source>
        <dbReference type="PROSITE-ProRule" id="PRU00176"/>
    </source>
</evidence>
<dbReference type="EMBL" id="JASNQZ010000007">
    <property type="protein sequence ID" value="KAL0954715.1"/>
    <property type="molecule type" value="Genomic_DNA"/>
</dbReference>
<name>A0ABR3JHV1_9AGAR</name>
<feature type="compositionally biased region" description="Basic and acidic residues" evidence="3">
    <location>
        <begin position="463"/>
        <end position="473"/>
    </location>
</feature>
<accession>A0ABR3JHV1</accession>
<dbReference type="InterPro" id="IPR000504">
    <property type="entry name" value="RRM_dom"/>
</dbReference>
<sequence length="491" mass="52928">MPPKKGKKITLNEFLEDKSLGSWADEMDHLPTAPAGPREDDDGGRQNDRYGRRDDFLSSRPDRGPPRDDIPLPTQPPYTAYIGNLPFDITDADMLDFFGPKTKSVKIIKDREERPRGFGYVEFVDLEGLKEGLAKTGASFNGRTIRTSVAEPPKEHGRDAEDSGKFDNPWRRDGPLPDRGDGRDSSRRRYDSTTERAPPPPSMAEDASQWRSARSTRPSEPEVPKRRGPGFGVGSSGAADAEETWSIGNKFKPSAPSEDGGGSRFGSMRGRGDMGPPKDVSVGESDWRRPKPASRGSGSPTSSIPSTPQMGRRKLELLPRSGSDSVSHTPLASPKGDSMLSASSTSSASKPSPFGAARPVDVSSREREVAEKVEREREAAKERGTGHSMSRTNSHTGGERTAFGMTRSSPSATAASQSSTSPRLAAKATPPASNVRPAFSFANAAAKKDAGSSKSEVQEPAATEDKTATRTDEEQLEQVQSVQEKLGEVMI</sequence>
<protein>
    <recommendedName>
        <fullName evidence="4">RRM domain-containing protein</fullName>
    </recommendedName>
</protein>
<dbReference type="SUPFAM" id="SSF54928">
    <property type="entry name" value="RNA-binding domain, RBD"/>
    <property type="match status" value="1"/>
</dbReference>
<evidence type="ECO:0000259" key="4">
    <source>
        <dbReference type="PROSITE" id="PS50102"/>
    </source>
</evidence>
<dbReference type="Proteomes" id="UP001556367">
    <property type="component" value="Unassembled WGS sequence"/>
</dbReference>
<evidence type="ECO:0000256" key="3">
    <source>
        <dbReference type="SAM" id="MobiDB-lite"/>
    </source>
</evidence>
<dbReference type="PANTHER" id="PTHR23236">
    <property type="entry name" value="EUKARYOTIC TRANSLATION INITIATION FACTOR 4B/4H"/>
    <property type="match status" value="1"/>
</dbReference>
<dbReference type="PROSITE" id="PS50102">
    <property type="entry name" value="RRM"/>
    <property type="match status" value="1"/>
</dbReference>